<accession>A0A8K1CDI0</accession>
<dbReference type="OrthoDB" id="17536at2759"/>
<evidence type="ECO:0008006" key="3">
    <source>
        <dbReference type="Google" id="ProtNLM"/>
    </source>
</evidence>
<proteinExistence type="predicted"/>
<sequence length="265" mass="28897">MALALRFAEEGEYSSRACVLSYEDEPVVTPAKAIFRWSKSVRDHLGGASSVAVKRLLVATDGSPQRFLEALTTNWQLVGTLIVTDQAILPTTLSTRPATACQILSPHPVDHASFGADMAVIMPQEVSNGSIWRWTQALHAHLPAEEVIVFDSQLSTIYDFGGYANDGEPMIRMLSSASARDAKFERLVPALETPRYTTGIAAALLTQGELRRRRVRAFISLRSAHTTVDESARSFGPLVSLLDLPVGSPAALLPTLEDEFNVLYT</sequence>
<gene>
    <name evidence="1" type="ORF">Poli38472_013628</name>
</gene>
<comment type="caution">
    <text evidence="1">The sequence shown here is derived from an EMBL/GenBank/DDBJ whole genome shotgun (WGS) entry which is preliminary data.</text>
</comment>
<protein>
    <recommendedName>
        <fullName evidence="3">Proteasome assembly chaperone 1</fullName>
    </recommendedName>
</protein>
<dbReference type="Proteomes" id="UP000794436">
    <property type="component" value="Unassembled WGS sequence"/>
</dbReference>
<keyword evidence="2" id="KW-1185">Reference proteome</keyword>
<dbReference type="AlphaFoldDB" id="A0A8K1CDI0"/>
<dbReference type="EMBL" id="SPLM01000077">
    <property type="protein sequence ID" value="TMW61165.1"/>
    <property type="molecule type" value="Genomic_DNA"/>
</dbReference>
<name>A0A8K1CDI0_PYTOL</name>
<reference evidence="1" key="1">
    <citation type="submission" date="2019-03" db="EMBL/GenBank/DDBJ databases">
        <title>Long read genome sequence of the mycoparasitic Pythium oligandrum ATCC 38472 isolated from sugarbeet rhizosphere.</title>
        <authorList>
            <person name="Gaulin E."/>
        </authorList>
    </citation>
    <scope>NUCLEOTIDE SEQUENCE</scope>
    <source>
        <strain evidence="1">ATCC 38472_TT</strain>
    </source>
</reference>
<evidence type="ECO:0000313" key="2">
    <source>
        <dbReference type="Proteomes" id="UP000794436"/>
    </source>
</evidence>
<evidence type="ECO:0000313" key="1">
    <source>
        <dbReference type="EMBL" id="TMW61165.1"/>
    </source>
</evidence>
<organism evidence="1 2">
    <name type="scientific">Pythium oligandrum</name>
    <name type="common">Mycoparasitic fungus</name>
    <dbReference type="NCBI Taxonomy" id="41045"/>
    <lineage>
        <taxon>Eukaryota</taxon>
        <taxon>Sar</taxon>
        <taxon>Stramenopiles</taxon>
        <taxon>Oomycota</taxon>
        <taxon>Peronosporomycetes</taxon>
        <taxon>Pythiales</taxon>
        <taxon>Pythiaceae</taxon>
        <taxon>Pythium</taxon>
    </lineage>
</organism>